<sequence>MDGIADGYEKQLRVKINIKNMIPPSGPGPATVIQQPSQPAAAGMDPSMLAALMNQGATDYPLPMPTYTTPVGPTDPAPVTDPSPPDTPDSTVNMPPLRPNLNIVIPTPQHINWEPKHELSPADSDISFARTPVQPVPQPAGWGQPVVEAPVPAPTEDQLVAMEVDRLVDAAPGLSEREIRHDMPTILAPFASLLQQIESARSVEAMTAARERAVMFEHLVRTHADQNRRVGRVVEHMLRNVRGTIQTDQLPALMPQVDARGPRDFGANLTMGEHHVPVPSMRSRHHAPALMPDAIISLPSAVEAPRSPAQREESIPAQLPDISSQIVPFAGPVQTQISLAPSSQRMRDEILRGATVSAPAQAEDDPLQRLIEQTQGKNTFAIVRRDGPAKVESTAKLVRRLQTIVRAANASADHDTLVKALVYLNGLENDTVTPASVQKDITRMFQKIKRVHQRDALKSYKSQEVLRKRRTEQGKTVRTKKVSDLLAAKRVDNAAADSSRFYIRSNATADATSVSSAEVKNRVECGTRDTLQVKHVSQNWIQNTVRAQAPAVVIEKQAPDKRGKTALTLAVAAQRTLKPALAREGWRTTKRYVDQNIGNFANMSASGTASVAGATALSNTLTVSGVTTLNGSTVVSGVSPNTLYFNIATTARYQFCVQGAEVASIETDGSIYATSIGGAFKGRDSTGHTGSIVGCTTSTRYDMTSWPFVALGSRLLIETDFNYLLSGGLNLGVSGATILLSTKHNTSYGAATMSTSICNNYGGYTTIPVSATIPCTPGLSYNISVTISPTSGNSFNGTLYNCRITHLT</sequence>
<dbReference type="AlphaFoldDB" id="A0A835YSR0"/>
<keyword evidence="4" id="KW-1185">Reference proteome</keyword>
<name>A0A835YSR0_9STRA</name>
<feature type="compositionally biased region" description="Pro residues" evidence="1">
    <location>
        <begin position="73"/>
        <end position="87"/>
    </location>
</feature>
<evidence type="ECO:0000313" key="3">
    <source>
        <dbReference type="EMBL" id="KAG5190182.1"/>
    </source>
</evidence>
<reference evidence="2" key="1">
    <citation type="submission" date="2021-02" db="EMBL/GenBank/DDBJ databases">
        <title>First Annotated Genome of the Yellow-green Alga Tribonema minus.</title>
        <authorList>
            <person name="Mahan K.M."/>
        </authorList>
    </citation>
    <scope>NUCLEOTIDE SEQUENCE</scope>
    <source>
        <strain evidence="2">UTEX B ZZ1240</strain>
    </source>
</reference>
<organism evidence="2 4">
    <name type="scientific">Tribonema minus</name>
    <dbReference type="NCBI Taxonomy" id="303371"/>
    <lineage>
        <taxon>Eukaryota</taxon>
        <taxon>Sar</taxon>
        <taxon>Stramenopiles</taxon>
        <taxon>Ochrophyta</taxon>
        <taxon>PX clade</taxon>
        <taxon>Xanthophyceae</taxon>
        <taxon>Tribonematales</taxon>
        <taxon>Tribonemataceae</taxon>
        <taxon>Tribonema</taxon>
    </lineage>
</organism>
<feature type="region of interest" description="Disordered" evidence="1">
    <location>
        <begin position="66"/>
        <end position="89"/>
    </location>
</feature>
<gene>
    <name evidence="3" type="ORF">JKP88DRAFT_252346</name>
    <name evidence="2" type="ORF">JKP88DRAFT_256267</name>
</gene>
<proteinExistence type="predicted"/>
<accession>A0A835YSR0</accession>
<dbReference type="EMBL" id="JAFCMP010000037">
    <property type="protein sequence ID" value="KAG5190182.1"/>
    <property type="molecule type" value="Genomic_DNA"/>
</dbReference>
<evidence type="ECO:0000313" key="2">
    <source>
        <dbReference type="EMBL" id="KAG5179377.1"/>
    </source>
</evidence>
<dbReference type="Proteomes" id="UP000664859">
    <property type="component" value="Unassembled WGS sequence"/>
</dbReference>
<evidence type="ECO:0000313" key="4">
    <source>
        <dbReference type="Proteomes" id="UP000664859"/>
    </source>
</evidence>
<protein>
    <submittedName>
        <fullName evidence="2">Uncharacterized protein</fullName>
    </submittedName>
</protein>
<dbReference type="EMBL" id="JAFCMP010000469">
    <property type="protein sequence ID" value="KAG5179377.1"/>
    <property type="molecule type" value="Genomic_DNA"/>
</dbReference>
<evidence type="ECO:0000256" key="1">
    <source>
        <dbReference type="SAM" id="MobiDB-lite"/>
    </source>
</evidence>
<comment type="caution">
    <text evidence="2">The sequence shown here is derived from an EMBL/GenBank/DDBJ whole genome shotgun (WGS) entry which is preliminary data.</text>
</comment>